<feature type="region of interest" description="Disordered" evidence="2">
    <location>
        <begin position="165"/>
        <end position="278"/>
    </location>
</feature>
<dbReference type="InterPro" id="IPR021731">
    <property type="entry name" value="AMIN_dom"/>
</dbReference>
<organism evidence="5 6">
    <name type="scientific">Paenibacillus chartarius</name>
    <dbReference type="NCBI Taxonomy" id="747481"/>
    <lineage>
        <taxon>Bacteria</taxon>
        <taxon>Bacillati</taxon>
        <taxon>Bacillota</taxon>
        <taxon>Bacilli</taxon>
        <taxon>Bacillales</taxon>
        <taxon>Paenibacillaceae</taxon>
        <taxon>Paenibacillus</taxon>
    </lineage>
</organism>
<proteinExistence type="predicted"/>
<feature type="compositionally biased region" description="Low complexity" evidence="2">
    <location>
        <begin position="165"/>
        <end position="236"/>
    </location>
</feature>
<gene>
    <name evidence="5" type="ORF">ACFFK0_20455</name>
</gene>
<dbReference type="SUPFAM" id="SSF55383">
    <property type="entry name" value="Copper amine oxidase, domain N"/>
    <property type="match status" value="1"/>
</dbReference>
<name>A0ABV6DQ54_9BACL</name>
<evidence type="ECO:0000256" key="2">
    <source>
        <dbReference type="SAM" id="MobiDB-lite"/>
    </source>
</evidence>
<evidence type="ECO:0000259" key="4">
    <source>
        <dbReference type="SMART" id="SM00646"/>
    </source>
</evidence>
<dbReference type="Gene3D" id="2.60.40.3500">
    <property type="match status" value="1"/>
</dbReference>
<dbReference type="SUPFAM" id="SSF53187">
    <property type="entry name" value="Zn-dependent exopeptidases"/>
    <property type="match status" value="1"/>
</dbReference>
<keyword evidence="6" id="KW-1185">Reference proteome</keyword>
<dbReference type="InterPro" id="IPR002508">
    <property type="entry name" value="MurNAc-LAA_cat"/>
</dbReference>
<dbReference type="GO" id="GO:0008745">
    <property type="term" value="F:N-acetylmuramoyl-L-alanine amidase activity"/>
    <property type="evidence" value="ECO:0007669"/>
    <property type="project" value="UniProtKB-EC"/>
</dbReference>
<dbReference type="SMART" id="SM00646">
    <property type="entry name" value="Ami_3"/>
    <property type="match status" value="1"/>
</dbReference>
<feature type="compositionally biased region" description="Low complexity" evidence="2">
    <location>
        <begin position="244"/>
        <end position="267"/>
    </location>
</feature>
<comment type="caution">
    <text evidence="5">The sequence shown here is derived from an EMBL/GenBank/DDBJ whole genome shotgun (WGS) entry which is preliminary data.</text>
</comment>
<dbReference type="InterPro" id="IPR036582">
    <property type="entry name" value="Mao_N_sf"/>
</dbReference>
<dbReference type="Proteomes" id="UP001589776">
    <property type="component" value="Unassembled WGS sequence"/>
</dbReference>
<evidence type="ECO:0000313" key="5">
    <source>
        <dbReference type="EMBL" id="MFC0214783.1"/>
    </source>
</evidence>
<dbReference type="Pfam" id="PF01520">
    <property type="entry name" value="Amidase_3"/>
    <property type="match status" value="1"/>
</dbReference>
<dbReference type="Pfam" id="PF11741">
    <property type="entry name" value="AMIN"/>
    <property type="match status" value="1"/>
</dbReference>
<dbReference type="EC" id="3.5.1.28" evidence="5"/>
<feature type="chain" id="PRO_5047223790" evidence="3">
    <location>
        <begin position="24"/>
        <end position="566"/>
    </location>
</feature>
<accession>A0ABV6DQ54</accession>
<keyword evidence="3" id="KW-0732">Signal</keyword>
<dbReference type="EMBL" id="JBHLWN010000077">
    <property type="protein sequence ID" value="MFC0214783.1"/>
    <property type="molecule type" value="Genomic_DNA"/>
</dbReference>
<dbReference type="PANTHER" id="PTHR30404:SF0">
    <property type="entry name" value="N-ACETYLMURAMOYL-L-ALANINE AMIDASE AMIC"/>
    <property type="match status" value="1"/>
</dbReference>
<protein>
    <submittedName>
        <fullName evidence="5">N-acetylmuramoyl-L-alanine amidase</fullName>
        <ecNumber evidence="5">3.5.1.28</ecNumber>
    </submittedName>
</protein>
<evidence type="ECO:0000256" key="3">
    <source>
        <dbReference type="SAM" id="SignalP"/>
    </source>
</evidence>
<dbReference type="Pfam" id="PF07833">
    <property type="entry name" value="Cu_amine_oxidN1"/>
    <property type="match status" value="1"/>
</dbReference>
<evidence type="ECO:0000313" key="6">
    <source>
        <dbReference type="Proteomes" id="UP001589776"/>
    </source>
</evidence>
<evidence type="ECO:0000256" key="1">
    <source>
        <dbReference type="ARBA" id="ARBA00022801"/>
    </source>
</evidence>
<reference evidence="5 6" key="1">
    <citation type="submission" date="2024-09" db="EMBL/GenBank/DDBJ databases">
        <authorList>
            <person name="Sun Q."/>
            <person name="Mori K."/>
        </authorList>
    </citation>
    <scope>NUCLEOTIDE SEQUENCE [LARGE SCALE GENOMIC DNA]</scope>
    <source>
        <strain evidence="5 6">CCM 7759</strain>
    </source>
</reference>
<feature type="signal peptide" evidence="3">
    <location>
        <begin position="1"/>
        <end position="23"/>
    </location>
</feature>
<keyword evidence="1 5" id="KW-0378">Hydrolase</keyword>
<feature type="domain" description="MurNAc-LAA" evidence="4">
    <location>
        <begin position="451"/>
        <end position="560"/>
    </location>
</feature>
<dbReference type="Gene3D" id="3.30.457.10">
    <property type="entry name" value="Copper amine oxidase-like, N-terminal domain"/>
    <property type="match status" value="1"/>
</dbReference>
<sequence>MKAWIAGCALLAGALLVPEWAMGADNAKAAVPTTPLFLNGLPLTPEVPARNVNGTVLVPVRIIAESIGSKVEWDGPNRKVVITRDAVKIVLTIDKKEVVANGKTTTLDEAPVIVDGSTMLPLRYVSEQLGVKVTWDELVGAVYLYKKAEPAGGSAIASAATAGGAAGAGSTAGTSNNTTTGTGAASAAGGTAGTKGTDSGKTNTAGSSGSSTAADGGSGSLSATSSTGRPAAAGTAQGAGGKGTATASGSTNTADKPAKAPSASAAEPDPDLKPGTISAIDFSNDRLTITTKSVTTKPNTFTLTNPDRFVVDLPYSELDAGLKAKLTGSVGEIALDHPVAQRIRFSNYSSEPSTVRIIIDLKARAALTAVDPKTLPANQIAFDMKEIKPIIVIDAGHGDHDGGAVSLTGKTEKTFNLAMAKKVEAILKTNPKVEVLMTRSDDTFVELNDRVDFANSHQADVFVSIHGNKLPGKPAIRGSETYYYNEQSLNLAKALHQSILTSAGFPDRGVRKNDFRVVKYTTMPAVLLEIGYLSNKTDENNMFDEAFQNRVAASIAQTILDYLNIK</sequence>
<dbReference type="PANTHER" id="PTHR30404">
    <property type="entry name" value="N-ACETYLMURAMOYL-L-ALANINE AMIDASE"/>
    <property type="match status" value="1"/>
</dbReference>
<dbReference type="RefSeq" id="WP_377472196.1">
    <property type="nucleotide sequence ID" value="NZ_JBHLWN010000077.1"/>
</dbReference>
<dbReference type="InterPro" id="IPR050695">
    <property type="entry name" value="N-acetylmuramoyl_amidase_3"/>
</dbReference>
<dbReference type="Gene3D" id="3.40.630.40">
    <property type="entry name" value="Zn-dependent exopeptidases"/>
    <property type="match status" value="1"/>
</dbReference>
<dbReference type="CDD" id="cd02696">
    <property type="entry name" value="MurNAc-LAA"/>
    <property type="match status" value="1"/>
</dbReference>
<dbReference type="InterPro" id="IPR012854">
    <property type="entry name" value="Cu_amine_oxidase-like_N"/>
</dbReference>